<feature type="domain" description="Nudix hydrolase" evidence="4">
    <location>
        <begin position="1"/>
        <end position="127"/>
    </location>
</feature>
<evidence type="ECO:0000259" key="4">
    <source>
        <dbReference type="PROSITE" id="PS51462"/>
    </source>
</evidence>
<keyword evidence="2" id="KW-0378">Hydrolase</keyword>
<evidence type="ECO:0000256" key="3">
    <source>
        <dbReference type="ARBA" id="ARBA00022842"/>
    </source>
</evidence>
<organism evidence="5 6">
    <name type="scientific">Labedaea rhizosphaerae</name>
    <dbReference type="NCBI Taxonomy" id="598644"/>
    <lineage>
        <taxon>Bacteria</taxon>
        <taxon>Bacillati</taxon>
        <taxon>Actinomycetota</taxon>
        <taxon>Actinomycetes</taxon>
        <taxon>Pseudonocardiales</taxon>
        <taxon>Pseudonocardiaceae</taxon>
        <taxon>Labedaea</taxon>
    </lineage>
</organism>
<evidence type="ECO:0000256" key="2">
    <source>
        <dbReference type="ARBA" id="ARBA00022801"/>
    </source>
</evidence>
<reference evidence="5 6" key="1">
    <citation type="submission" date="2019-03" db="EMBL/GenBank/DDBJ databases">
        <title>Genomic Encyclopedia of Type Strains, Phase IV (KMG-IV): sequencing the most valuable type-strain genomes for metagenomic binning, comparative biology and taxonomic classification.</title>
        <authorList>
            <person name="Goeker M."/>
        </authorList>
    </citation>
    <scope>NUCLEOTIDE SEQUENCE [LARGE SCALE GENOMIC DNA]</scope>
    <source>
        <strain evidence="5 6">DSM 45361</strain>
    </source>
</reference>
<dbReference type="PROSITE" id="PS00893">
    <property type="entry name" value="NUDIX_BOX"/>
    <property type="match status" value="1"/>
</dbReference>
<dbReference type="InterPro" id="IPR000086">
    <property type="entry name" value="NUDIX_hydrolase_dom"/>
</dbReference>
<dbReference type="Proteomes" id="UP000295444">
    <property type="component" value="Unassembled WGS sequence"/>
</dbReference>
<comment type="caution">
    <text evidence="5">The sequence shown here is derived from an EMBL/GenBank/DDBJ whole genome shotgun (WGS) entry which is preliminary data.</text>
</comment>
<dbReference type="AlphaFoldDB" id="A0A4R6SC12"/>
<evidence type="ECO:0000313" key="5">
    <source>
        <dbReference type="EMBL" id="TDP96445.1"/>
    </source>
</evidence>
<dbReference type="InterPro" id="IPR015797">
    <property type="entry name" value="NUDIX_hydrolase-like_dom_sf"/>
</dbReference>
<keyword evidence="3" id="KW-0460">Magnesium</keyword>
<dbReference type="GO" id="GO:0016787">
    <property type="term" value="F:hydrolase activity"/>
    <property type="evidence" value="ECO:0007669"/>
    <property type="project" value="UniProtKB-KW"/>
</dbReference>
<proteinExistence type="predicted"/>
<dbReference type="OrthoDB" id="4247482at2"/>
<protein>
    <submittedName>
        <fullName evidence="5">ADP-ribose pyrophosphatase YjhB (NUDIX family)</fullName>
    </submittedName>
</protein>
<sequence>MAAGVLFWCGTNRVLLVEPSYKPNWEIPGGAVEPDESPWTTAAREVAEELGWDRPLGRLLVVDYVRPQDSRPEGVVFVFDGGPLTDQDVGGLDFADGEIVSASLRTIEEARTKVKPLLADRLEAALAALAEGVTVLCEQGRRIS</sequence>
<dbReference type="Gene3D" id="3.90.79.10">
    <property type="entry name" value="Nucleoside Triphosphate Pyrophosphohydrolase"/>
    <property type="match status" value="1"/>
</dbReference>
<dbReference type="CDD" id="cd18876">
    <property type="entry name" value="NUDIX_Hydrolase"/>
    <property type="match status" value="1"/>
</dbReference>
<evidence type="ECO:0000313" key="6">
    <source>
        <dbReference type="Proteomes" id="UP000295444"/>
    </source>
</evidence>
<name>A0A4R6SC12_LABRH</name>
<dbReference type="Pfam" id="PF00293">
    <property type="entry name" value="NUDIX"/>
    <property type="match status" value="1"/>
</dbReference>
<comment type="cofactor">
    <cofactor evidence="1">
        <name>Mg(2+)</name>
        <dbReference type="ChEBI" id="CHEBI:18420"/>
    </cofactor>
</comment>
<accession>A0A4R6SC12</accession>
<keyword evidence="6" id="KW-1185">Reference proteome</keyword>
<dbReference type="SUPFAM" id="SSF55811">
    <property type="entry name" value="Nudix"/>
    <property type="match status" value="1"/>
</dbReference>
<evidence type="ECO:0000256" key="1">
    <source>
        <dbReference type="ARBA" id="ARBA00001946"/>
    </source>
</evidence>
<dbReference type="InterPro" id="IPR020084">
    <property type="entry name" value="NUDIX_hydrolase_CS"/>
</dbReference>
<dbReference type="PANTHER" id="PTHR43046:SF12">
    <property type="entry name" value="GDP-MANNOSE MANNOSYL HYDROLASE"/>
    <property type="match status" value="1"/>
</dbReference>
<dbReference type="PANTHER" id="PTHR43046">
    <property type="entry name" value="GDP-MANNOSE MANNOSYL HYDROLASE"/>
    <property type="match status" value="1"/>
</dbReference>
<dbReference type="EMBL" id="SNXZ01000004">
    <property type="protein sequence ID" value="TDP96445.1"/>
    <property type="molecule type" value="Genomic_DNA"/>
</dbReference>
<gene>
    <name evidence="5" type="ORF">EV186_104433</name>
</gene>
<dbReference type="PROSITE" id="PS51462">
    <property type="entry name" value="NUDIX"/>
    <property type="match status" value="1"/>
</dbReference>